<dbReference type="GO" id="GO:0055085">
    <property type="term" value="P:transmembrane transport"/>
    <property type="evidence" value="ECO:0007669"/>
    <property type="project" value="InterPro"/>
</dbReference>
<dbReference type="Pfam" id="PF04120">
    <property type="entry name" value="Iron_permease"/>
    <property type="match status" value="1"/>
</dbReference>
<proteinExistence type="predicted"/>
<dbReference type="InterPro" id="IPR007251">
    <property type="entry name" value="Iron_permease_Fet4"/>
</dbReference>
<protein>
    <submittedName>
        <fullName evidence="2">Uncharacterized protein</fullName>
    </submittedName>
</protein>
<keyword evidence="3" id="KW-1185">Reference proteome</keyword>
<sequence length="104" mass="11919">MAISNKYGYQHCYFFNGFLIQQAQNKDSQAIQLKLNEVVAALKGASNRLINIEDLSDDELKVLKSYYDQLAEIAEKEESIVEAHSMEDARENQEAKERADHKPQ</sequence>
<gene>
    <name evidence="2" type="ORF">AHMF7616_01590</name>
</gene>
<accession>A0A369QDK8</accession>
<dbReference type="Proteomes" id="UP000253919">
    <property type="component" value="Unassembled WGS sequence"/>
</dbReference>
<evidence type="ECO:0000313" key="2">
    <source>
        <dbReference type="EMBL" id="RDC62991.1"/>
    </source>
</evidence>
<dbReference type="AlphaFoldDB" id="A0A369QDK8"/>
<comment type="caution">
    <text evidence="2">The sequence shown here is derived from an EMBL/GenBank/DDBJ whole genome shotgun (WGS) entry which is preliminary data.</text>
</comment>
<dbReference type="EMBL" id="QASA01000001">
    <property type="protein sequence ID" value="RDC62991.1"/>
    <property type="molecule type" value="Genomic_DNA"/>
</dbReference>
<feature type="region of interest" description="Disordered" evidence="1">
    <location>
        <begin position="81"/>
        <end position="104"/>
    </location>
</feature>
<reference evidence="2 3" key="1">
    <citation type="submission" date="2018-04" db="EMBL/GenBank/DDBJ databases">
        <title>Adhaeribacter sp. HMF7616 genome sequencing and assembly.</title>
        <authorList>
            <person name="Kang H."/>
            <person name="Kang J."/>
            <person name="Cha I."/>
            <person name="Kim H."/>
            <person name="Joh K."/>
        </authorList>
    </citation>
    <scope>NUCLEOTIDE SEQUENCE [LARGE SCALE GENOMIC DNA]</scope>
    <source>
        <strain evidence="2 3">HMF7616</strain>
    </source>
</reference>
<organism evidence="2 3">
    <name type="scientific">Adhaeribacter pallidiroseus</name>
    <dbReference type="NCBI Taxonomy" id="2072847"/>
    <lineage>
        <taxon>Bacteria</taxon>
        <taxon>Pseudomonadati</taxon>
        <taxon>Bacteroidota</taxon>
        <taxon>Cytophagia</taxon>
        <taxon>Cytophagales</taxon>
        <taxon>Hymenobacteraceae</taxon>
        <taxon>Adhaeribacter</taxon>
    </lineage>
</organism>
<evidence type="ECO:0000313" key="3">
    <source>
        <dbReference type="Proteomes" id="UP000253919"/>
    </source>
</evidence>
<name>A0A369QDK8_9BACT</name>
<evidence type="ECO:0000256" key="1">
    <source>
        <dbReference type="SAM" id="MobiDB-lite"/>
    </source>
</evidence>